<dbReference type="Pfam" id="PF14129">
    <property type="entry name" value="DUF4296"/>
    <property type="match status" value="1"/>
</dbReference>
<keyword evidence="4" id="KW-1185">Reference proteome</keyword>
<dbReference type="InterPro" id="IPR025381">
    <property type="entry name" value="DUF4296"/>
</dbReference>
<dbReference type="RefSeq" id="WP_091548714.1">
    <property type="nucleotide sequence ID" value="NZ_FONY01000035.1"/>
</dbReference>
<evidence type="ECO:0000256" key="1">
    <source>
        <dbReference type="SAM" id="SignalP"/>
    </source>
</evidence>
<dbReference type="AlphaFoldDB" id="A0A1I2IW52"/>
<dbReference type="OrthoDB" id="981921at2"/>
<feature type="signal peptide" evidence="1">
    <location>
        <begin position="1"/>
        <end position="20"/>
    </location>
</feature>
<proteinExistence type="predicted"/>
<accession>A0A1I2IW52</accession>
<protein>
    <recommendedName>
        <fullName evidence="2">DUF4296 domain-containing protein</fullName>
    </recommendedName>
</protein>
<evidence type="ECO:0000259" key="2">
    <source>
        <dbReference type="Pfam" id="PF14129"/>
    </source>
</evidence>
<keyword evidence="1" id="KW-0732">Signal</keyword>
<gene>
    <name evidence="3" type="ORF">SAMN04488541_103546</name>
</gene>
<feature type="chain" id="PRO_5011658483" description="DUF4296 domain-containing protein" evidence="1">
    <location>
        <begin position="21"/>
        <end position="132"/>
    </location>
</feature>
<dbReference type="STRING" id="1003.SAMN04488541_103546"/>
<sequence>MLVYRTIAIFLFSLAGILYACGSSQETETPPPAHLISREKMIQLLTEIHMAEAGVSMMAIDHQRATALYKTYHAEILKKHGIDTLAYRQSYDYYMQKPLEMEYILTMVEDSLVKVQTVEKMKERTNNQPINQ</sequence>
<dbReference type="EMBL" id="FONY01000035">
    <property type="protein sequence ID" value="SFF44936.1"/>
    <property type="molecule type" value="Genomic_DNA"/>
</dbReference>
<evidence type="ECO:0000313" key="4">
    <source>
        <dbReference type="Proteomes" id="UP000199513"/>
    </source>
</evidence>
<evidence type="ECO:0000313" key="3">
    <source>
        <dbReference type="EMBL" id="SFF44936.1"/>
    </source>
</evidence>
<reference evidence="3 4" key="1">
    <citation type="submission" date="2016-10" db="EMBL/GenBank/DDBJ databases">
        <authorList>
            <person name="de Groot N.N."/>
        </authorList>
    </citation>
    <scope>NUCLEOTIDE SEQUENCE [LARGE SCALE GENOMIC DNA]</scope>
    <source>
        <strain>GEY</strain>
        <strain evidence="4">DSM 9560</strain>
    </source>
</reference>
<dbReference type="Proteomes" id="UP000199513">
    <property type="component" value="Unassembled WGS sequence"/>
</dbReference>
<feature type="domain" description="DUF4296" evidence="2">
    <location>
        <begin position="32"/>
        <end position="115"/>
    </location>
</feature>
<name>A0A1I2IW52_9BACT</name>
<organism evidence="3 4">
    <name type="scientific">Thermoflexibacter ruber</name>
    <dbReference type="NCBI Taxonomy" id="1003"/>
    <lineage>
        <taxon>Bacteria</taxon>
        <taxon>Pseudomonadati</taxon>
        <taxon>Bacteroidota</taxon>
        <taxon>Cytophagia</taxon>
        <taxon>Cytophagales</taxon>
        <taxon>Thermoflexibacteraceae</taxon>
        <taxon>Thermoflexibacter</taxon>
    </lineage>
</organism>
<dbReference type="PROSITE" id="PS51257">
    <property type="entry name" value="PROKAR_LIPOPROTEIN"/>
    <property type="match status" value="1"/>
</dbReference>